<dbReference type="OrthoDB" id="1065544at2"/>
<dbReference type="Pfam" id="PF13115">
    <property type="entry name" value="YtkA"/>
    <property type="match status" value="1"/>
</dbReference>
<reference evidence="2 3" key="1">
    <citation type="submission" date="2018-10" db="EMBL/GenBank/DDBJ databases">
        <title>Sphingobacterium sp. M05W1-28.</title>
        <authorList>
            <person name="Cai H."/>
        </authorList>
    </citation>
    <scope>NUCLEOTIDE SEQUENCE [LARGE SCALE GENOMIC DNA]</scope>
    <source>
        <strain evidence="2 3">M05W1-28</strain>
    </source>
</reference>
<proteinExistence type="predicted"/>
<accession>A0A420VXY5</accession>
<feature type="domain" description="YtkA-like" evidence="1">
    <location>
        <begin position="187"/>
        <end position="260"/>
    </location>
</feature>
<dbReference type="InterPro" id="IPR032693">
    <property type="entry name" value="YtkA-like_dom"/>
</dbReference>
<comment type="caution">
    <text evidence="2">The sequence shown here is derived from an EMBL/GenBank/DDBJ whole genome shotgun (WGS) entry which is preliminary data.</text>
</comment>
<dbReference type="EMBL" id="RBWS01000009">
    <property type="protein sequence ID" value="RKO71231.1"/>
    <property type="molecule type" value="Genomic_DNA"/>
</dbReference>
<protein>
    <recommendedName>
        <fullName evidence="1">YtkA-like domain-containing protein</fullName>
    </recommendedName>
</protein>
<keyword evidence="3" id="KW-1185">Reference proteome</keyword>
<name>A0A420VXY5_9SPHI</name>
<dbReference type="AlphaFoldDB" id="A0A420VXY5"/>
<dbReference type="RefSeq" id="WP_121124817.1">
    <property type="nucleotide sequence ID" value="NZ_RBWS01000009.1"/>
</dbReference>
<evidence type="ECO:0000313" key="3">
    <source>
        <dbReference type="Proteomes" id="UP000282423"/>
    </source>
</evidence>
<gene>
    <name evidence="2" type="ORF">D7322_13865</name>
</gene>
<organism evidence="2 3">
    <name type="scientific">Sphingobacterium puteale</name>
    <dbReference type="NCBI Taxonomy" id="2420510"/>
    <lineage>
        <taxon>Bacteria</taxon>
        <taxon>Pseudomonadati</taxon>
        <taxon>Bacteroidota</taxon>
        <taxon>Sphingobacteriia</taxon>
        <taxon>Sphingobacteriales</taxon>
        <taxon>Sphingobacteriaceae</taxon>
        <taxon>Sphingobacterium</taxon>
    </lineage>
</organism>
<dbReference type="Proteomes" id="UP000282423">
    <property type="component" value="Unassembled WGS sequence"/>
</dbReference>
<evidence type="ECO:0000313" key="2">
    <source>
        <dbReference type="EMBL" id="RKO71231.1"/>
    </source>
</evidence>
<evidence type="ECO:0000259" key="1">
    <source>
        <dbReference type="Pfam" id="PF13115"/>
    </source>
</evidence>
<sequence>MNLSKQVFQFLVAFSVVLYAIACTEQNSQKKHVGANGAAAPAIPDESKLIAIADTVYKGLTFKVYADAKLDNKYHTVYLQVKDKEGKPFNSSSLDYYPQMDMGLMKHGGPFEHPVALGEGWYRGSMVFIMADIPDMGPGWHLYTTLETKGKKDTIALKLPVSAAKTMRTMSSGTRDDSRVFISNLLPDTLKQGKHPIKFLMSRMEHHDFPPLDGYLIKLKTNMPAMGHGSSGNKDAEAIGQGYYEGEVNFSMAGQWEIIVELWKDGKKANQDDIKYQVYIIK</sequence>